<feature type="transmembrane region" description="Helical" evidence="1">
    <location>
        <begin position="91"/>
        <end position="111"/>
    </location>
</feature>
<organism evidence="3 4">
    <name type="scientific">Motiliproteus coralliicola</name>
    <dbReference type="NCBI Taxonomy" id="2283196"/>
    <lineage>
        <taxon>Bacteria</taxon>
        <taxon>Pseudomonadati</taxon>
        <taxon>Pseudomonadota</taxon>
        <taxon>Gammaproteobacteria</taxon>
        <taxon>Oceanospirillales</taxon>
        <taxon>Oceanospirillaceae</taxon>
        <taxon>Motiliproteus</taxon>
    </lineage>
</organism>
<dbReference type="PANTHER" id="PTHR42709">
    <property type="entry name" value="ALKALINE PHOSPHATASE LIKE PROTEIN"/>
    <property type="match status" value="1"/>
</dbReference>
<name>A0A369WFY0_9GAMM</name>
<dbReference type="OrthoDB" id="9814483at2"/>
<reference evidence="3 4" key="1">
    <citation type="submission" date="2018-07" db="EMBL/GenBank/DDBJ databases">
        <title>Motiliproteus coralliicola sp. nov., a bacterium isolated from Coral.</title>
        <authorList>
            <person name="Wang G."/>
        </authorList>
    </citation>
    <scope>NUCLEOTIDE SEQUENCE [LARGE SCALE GENOMIC DNA]</scope>
    <source>
        <strain evidence="3 4">C34</strain>
    </source>
</reference>
<dbReference type="InterPro" id="IPR051311">
    <property type="entry name" value="DedA_domain"/>
</dbReference>
<comment type="caution">
    <text evidence="3">The sequence shown here is derived from an EMBL/GenBank/DDBJ whole genome shotgun (WGS) entry which is preliminary data.</text>
</comment>
<feature type="domain" description="VTT" evidence="2">
    <location>
        <begin position="38"/>
        <end position="134"/>
    </location>
</feature>
<feature type="transmembrane region" description="Helical" evidence="1">
    <location>
        <begin position="118"/>
        <end position="138"/>
    </location>
</feature>
<keyword evidence="1" id="KW-1133">Transmembrane helix</keyword>
<evidence type="ECO:0000313" key="3">
    <source>
        <dbReference type="EMBL" id="RDE19506.1"/>
    </source>
</evidence>
<keyword evidence="1" id="KW-0812">Transmembrane</keyword>
<sequence>MDLLPLWGLFSSGFIASTLLPGGSELLLLYLLEQAQHPVWLLVLTAGAGNSLGGLVTWGMGYWLGRRFPSRPLKPRQQQALNWLQRHGSPVLLLSWLPLIGDPLCLISGWLRQPFWLCALMIVAGKLGRYLLLSWAYLGL</sequence>
<dbReference type="GO" id="GO:0005886">
    <property type="term" value="C:plasma membrane"/>
    <property type="evidence" value="ECO:0007669"/>
    <property type="project" value="UniProtKB-ARBA"/>
</dbReference>
<dbReference type="Proteomes" id="UP000253769">
    <property type="component" value="Unassembled WGS sequence"/>
</dbReference>
<evidence type="ECO:0000259" key="2">
    <source>
        <dbReference type="Pfam" id="PF09335"/>
    </source>
</evidence>
<gene>
    <name evidence="3" type="ORF">DV711_11485</name>
</gene>
<evidence type="ECO:0000313" key="4">
    <source>
        <dbReference type="Proteomes" id="UP000253769"/>
    </source>
</evidence>
<evidence type="ECO:0000256" key="1">
    <source>
        <dbReference type="SAM" id="Phobius"/>
    </source>
</evidence>
<dbReference type="AlphaFoldDB" id="A0A369WFY0"/>
<dbReference type="RefSeq" id="WP_114695851.1">
    <property type="nucleotide sequence ID" value="NZ_QQOH01000003.1"/>
</dbReference>
<keyword evidence="4" id="KW-1185">Reference proteome</keyword>
<feature type="transmembrane region" description="Helical" evidence="1">
    <location>
        <begin position="6"/>
        <end position="32"/>
    </location>
</feature>
<protein>
    <submittedName>
        <fullName evidence="3">DedA family protein</fullName>
    </submittedName>
</protein>
<feature type="transmembrane region" description="Helical" evidence="1">
    <location>
        <begin position="39"/>
        <end position="64"/>
    </location>
</feature>
<dbReference type="InterPro" id="IPR032816">
    <property type="entry name" value="VTT_dom"/>
</dbReference>
<dbReference type="PANTHER" id="PTHR42709:SF4">
    <property type="entry name" value="INNER MEMBRANE PROTEIN YQAA"/>
    <property type="match status" value="1"/>
</dbReference>
<accession>A0A369WFY0</accession>
<dbReference type="Pfam" id="PF09335">
    <property type="entry name" value="VTT_dom"/>
    <property type="match status" value="1"/>
</dbReference>
<dbReference type="EMBL" id="QQOH01000003">
    <property type="protein sequence ID" value="RDE19506.1"/>
    <property type="molecule type" value="Genomic_DNA"/>
</dbReference>
<keyword evidence="1" id="KW-0472">Membrane</keyword>
<proteinExistence type="predicted"/>